<protein>
    <submittedName>
        <fullName evidence="1">Uncharacterized protein</fullName>
    </submittedName>
</protein>
<accession>M2TMV5</accession>
<proteinExistence type="predicted"/>
<organism evidence="1 2">
    <name type="scientific">Pacificimonas flava</name>
    <dbReference type="NCBI Taxonomy" id="1234595"/>
    <lineage>
        <taxon>Bacteria</taxon>
        <taxon>Pseudomonadati</taxon>
        <taxon>Pseudomonadota</taxon>
        <taxon>Alphaproteobacteria</taxon>
        <taxon>Sphingomonadales</taxon>
        <taxon>Sphingosinicellaceae</taxon>
        <taxon>Pacificimonas</taxon>
    </lineage>
</organism>
<name>M2TMV5_9SPHN</name>
<comment type="caution">
    <text evidence="1">The sequence shown here is derived from an EMBL/GenBank/DDBJ whole genome shotgun (WGS) entry which is preliminary data.</text>
</comment>
<dbReference type="Proteomes" id="UP000011717">
    <property type="component" value="Unassembled WGS sequence"/>
</dbReference>
<evidence type="ECO:0000313" key="1">
    <source>
        <dbReference type="EMBL" id="EMD83071.1"/>
    </source>
</evidence>
<sequence>MMADTDFDRNLFDLNADVLDAYAEVFDPEKFPKAEIAPMPDPFTLDMAGVEVKPDLRLALQRTTKTNRLRTGFLSIRYAKGKPLSEDVGKWQSSLLFACRKMLDGDDQKAAEHKLCVTLDAATGEFIEAPGDAVSRFANMEAACQSIAERWDSIEPPPNAIVKE</sequence>
<keyword evidence="2" id="KW-1185">Reference proteome</keyword>
<dbReference type="EMBL" id="AMRV01000004">
    <property type="protein sequence ID" value="EMD83071.1"/>
    <property type="molecule type" value="Genomic_DNA"/>
</dbReference>
<evidence type="ECO:0000313" key="2">
    <source>
        <dbReference type="Proteomes" id="UP000011717"/>
    </source>
</evidence>
<reference evidence="1 2" key="1">
    <citation type="journal article" date="2013" name="Genome Announc.">
        <title>Draft Genome Sequence of Strain JLT2015T, Belonging to the Family Sphingomonadaceae of the Alphaproteobacteria.</title>
        <authorList>
            <person name="Tang K."/>
            <person name="Liu K."/>
            <person name="Li S."/>
            <person name="Jiao N."/>
        </authorList>
    </citation>
    <scope>NUCLEOTIDE SEQUENCE [LARGE SCALE GENOMIC DNA]</scope>
    <source>
        <strain evidence="1 2">JLT2015</strain>
    </source>
</reference>
<gene>
    <name evidence="1" type="ORF">C725_1669</name>
</gene>
<dbReference type="AlphaFoldDB" id="M2TMV5"/>